<organism evidence="1 2">
    <name type="scientific">Filobasidium floriforme</name>
    <dbReference type="NCBI Taxonomy" id="5210"/>
    <lineage>
        <taxon>Eukaryota</taxon>
        <taxon>Fungi</taxon>
        <taxon>Dikarya</taxon>
        <taxon>Basidiomycota</taxon>
        <taxon>Agaricomycotina</taxon>
        <taxon>Tremellomycetes</taxon>
        <taxon>Filobasidiales</taxon>
        <taxon>Filobasidiaceae</taxon>
        <taxon>Filobasidium</taxon>
    </lineage>
</organism>
<keyword evidence="2" id="KW-1185">Reference proteome</keyword>
<sequence length="294" mass="32100">MEPHAPLSDLHAAASYVSEKLRAYICEEAGFGYGVGIPHAFAGSWEVRALSEGLGGAAGEGFEEIICLTPASNRHLRQAFHAQPHHCLSPLSPTSASISTLSSESHPLASPTEPTYFSSPPFEHSPGFNTGYGYGYGYTGNGYSTSGSDEEGKSVELHCHPKSGVPMTVIVDLGAESVSGKKVRIDMLQAGEYGPRKLYAPTSAGNAPLWEIMDLPFLSPTEFVRAKLRCNREYWDLGDISWMASLASSLLMINYSEHLDLNRLSIDEVEEFVHVQQDEQTCEVWARLKETWGV</sequence>
<protein>
    <submittedName>
        <fullName evidence="1">Uncharacterized protein</fullName>
    </submittedName>
</protein>
<reference evidence="1" key="1">
    <citation type="submission" date="2020-04" db="EMBL/GenBank/DDBJ databases">
        <title>Analysis of mating type loci in Filobasidium floriforme.</title>
        <authorList>
            <person name="Nowrousian M."/>
        </authorList>
    </citation>
    <scope>NUCLEOTIDE SEQUENCE</scope>
    <source>
        <strain evidence="1">CBS 6242</strain>
    </source>
</reference>
<dbReference type="AlphaFoldDB" id="A0A8K0JN17"/>
<comment type="caution">
    <text evidence="1">The sequence shown here is derived from an EMBL/GenBank/DDBJ whole genome shotgun (WGS) entry which is preliminary data.</text>
</comment>
<accession>A0A8K0JN17</accession>
<dbReference type="EMBL" id="JABELV010000034">
    <property type="protein sequence ID" value="KAG7562350.1"/>
    <property type="molecule type" value="Genomic_DNA"/>
</dbReference>
<evidence type="ECO:0000313" key="2">
    <source>
        <dbReference type="Proteomes" id="UP000812966"/>
    </source>
</evidence>
<evidence type="ECO:0000313" key="1">
    <source>
        <dbReference type="EMBL" id="KAG7562350.1"/>
    </source>
</evidence>
<proteinExistence type="predicted"/>
<dbReference type="Proteomes" id="UP000812966">
    <property type="component" value="Unassembled WGS sequence"/>
</dbReference>
<dbReference type="OrthoDB" id="3168582at2759"/>
<gene>
    <name evidence="1" type="ORF">FFLO_02242</name>
</gene>
<name>A0A8K0JN17_9TREE</name>